<sequence length="796" mass="87156">MAARAPRAGARVRGENAELRADLNSQYRDPRKEAIKRVIASMTVGKDVSGLFPDVLKNMQTDDIEQKKLVYLYLQVYAKTQPELVILAVNTFVKDTEDPNPLIRALAIRTMSCLRAEKILDYIADPLRKCLRDENPYVRKTAAICVVKLYDMKPSLAVENGFITALQEMVTDSNPMVVANAVLALTEIQESAEDERIFELDSSTLARLLVALGECTEWGRIAILGAVAKYTPEDEKEAEHICERVIPQFQHANGSVVLAAIKVRFYLGVTYVHGRGVHQPMSSAKQVIMIHLKYIHHEEFTKGILRKMAPPLVTLVSSAPEVQWVALRNINLILQKRPDALSNEMRVFFCKYNDPPYVKVEKLEIMIKLVTEKNVDTFLSELKECVSPFFPPELFKRWADALGIRRYASEVDVDFVRKSIRAIGQCAVKIEAAAERCVNVLLDLISTRVSYVVQESIVVIKDIFRRYPQRYEGIIPTLCASLDELDEPEAKASLIWILGEYASKIDNADELIGSFLDNYADEPVQVQLQALTAVVKLFLQRPDQAQALVQRVLALATKTADSADLRDRAYIQWRLLSSDTEVAKAVILAARPPISLPTTTVPVGLLDELISELGALSAVYHKPVQAFVAGGKLGADQISASTAQKSEATREAALATLVAGQKAENVRPGALPLFACARERRADDACQCGGREQLLDFDDDEPTADEATADLFAPPSNANTSSNPLDDLLGLFGAPPPAASSPNPASLLSGSSIPHNAFASLNLNSSSTGPSPAAAAHQPASTNGGGEGNGLDDLLF</sequence>
<feature type="compositionally biased region" description="Low complexity" evidence="7">
    <location>
        <begin position="724"/>
        <end position="733"/>
    </location>
</feature>
<dbReference type="Pfam" id="PF01602">
    <property type="entry name" value="Adaptin_N"/>
    <property type="match status" value="1"/>
</dbReference>
<protein>
    <recommendedName>
        <fullName evidence="6">AP complex subunit beta</fullName>
    </recommendedName>
</protein>
<keyword evidence="4 6" id="KW-0653">Protein transport</keyword>
<dbReference type="PANTHER" id="PTHR11134">
    <property type="entry name" value="ADAPTOR COMPLEX SUBUNIT BETA FAMILY MEMBER"/>
    <property type="match status" value="1"/>
</dbReference>
<keyword evidence="3 6" id="KW-0813">Transport</keyword>
<feature type="domain" description="Clathrin/coatomer adaptor adaptin-like N-terminal" evidence="8">
    <location>
        <begin position="15"/>
        <end position="579"/>
    </location>
</feature>
<evidence type="ECO:0000256" key="6">
    <source>
        <dbReference type="PIRNR" id="PIRNR002291"/>
    </source>
</evidence>
<dbReference type="InterPro" id="IPR011989">
    <property type="entry name" value="ARM-like"/>
</dbReference>
<dbReference type="InterPro" id="IPR026739">
    <property type="entry name" value="AP_beta"/>
</dbReference>
<keyword evidence="10" id="KW-1185">Reference proteome</keyword>
<evidence type="ECO:0000313" key="9">
    <source>
        <dbReference type="EMBL" id="CEQ41713.1"/>
    </source>
</evidence>
<evidence type="ECO:0000259" key="8">
    <source>
        <dbReference type="Pfam" id="PF01602"/>
    </source>
</evidence>
<name>A0A0D6EPL5_SPOSA</name>
<comment type="function">
    <text evidence="6">Adaptins are components of the adaptor complexes which link clathrin to receptors in coated vesicles. Clathrin-associated protein complexes are believed to interact with the cytoplasmic tails of membrane proteins, leading to their selection and concentration.</text>
</comment>
<dbReference type="GO" id="GO:0030276">
    <property type="term" value="F:clathrin binding"/>
    <property type="evidence" value="ECO:0007669"/>
    <property type="project" value="InterPro"/>
</dbReference>
<comment type="similarity">
    <text evidence="2 6">Belongs to the adaptor complexes large subunit family.</text>
</comment>
<dbReference type="Proteomes" id="UP000243876">
    <property type="component" value="Unassembled WGS sequence"/>
</dbReference>
<dbReference type="OrthoDB" id="10254310at2759"/>
<dbReference type="GO" id="GO:0006886">
    <property type="term" value="P:intracellular protein transport"/>
    <property type="evidence" value="ECO:0007669"/>
    <property type="project" value="InterPro"/>
</dbReference>
<dbReference type="InterPro" id="IPR016024">
    <property type="entry name" value="ARM-type_fold"/>
</dbReference>
<dbReference type="GO" id="GO:0012505">
    <property type="term" value="C:endomembrane system"/>
    <property type="evidence" value="ECO:0007669"/>
    <property type="project" value="UniProtKB-SubCell"/>
</dbReference>
<evidence type="ECO:0000313" key="10">
    <source>
        <dbReference type="Proteomes" id="UP000243876"/>
    </source>
</evidence>
<evidence type="ECO:0000256" key="4">
    <source>
        <dbReference type="ARBA" id="ARBA00022927"/>
    </source>
</evidence>
<dbReference type="InterPro" id="IPR016342">
    <property type="entry name" value="AP_complex_bsu_1_2_4"/>
</dbReference>
<reference evidence="10" key="1">
    <citation type="submission" date="2015-02" db="EMBL/GenBank/DDBJ databases">
        <authorList>
            <person name="Gon?alves P."/>
        </authorList>
    </citation>
    <scope>NUCLEOTIDE SEQUENCE [LARGE SCALE GENOMIC DNA]</scope>
</reference>
<dbReference type="InterPro" id="IPR002553">
    <property type="entry name" value="Clathrin/coatomer_adapt-like_N"/>
</dbReference>
<comment type="subcellular location">
    <subcellularLocation>
        <location evidence="1">Endomembrane system</location>
    </subcellularLocation>
</comment>
<organism evidence="9 10">
    <name type="scientific">Sporidiobolus salmonicolor</name>
    <name type="common">Yeast-like fungus</name>
    <name type="synonym">Sporobolomyces salmonicolor</name>
    <dbReference type="NCBI Taxonomy" id="5005"/>
    <lineage>
        <taxon>Eukaryota</taxon>
        <taxon>Fungi</taxon>
        <taxon>Dikarya</taxon>
        <taxon>Basidiomycota</taxon>
        <taxon>Pucciniomycotina</taxon>
        <taxon>Microbotryomycetes</taxon>
        <taxon>Sporidiobolales</taxon>
        <taxon>Sporidiobolaceae</taxon>
        <taxon>Sporobolomyces</taxon>
    </lineage>
</organism>
<evidence type="ECO:0000256" key="2">
    <source>
        <dbReference type="ARBA" id="ARBA00006613"/>
    </source>
</evidence>
<feature type="region of interest" description="Disordered" evidence="7">
    <location>
        <begin position="707"/>
        <end position="747"/>
    </location>
</feature>
<dbReference type="PIRSF" id="PIRSF002291">
    <property type="entry name" value="AP_complex_beta"/>
    <property type="match status" value="1"/>
</dbReference>
<evidence type="ECO:0000256" key="7">
    <source>
        <dbReference type="SAM" id="MobiDB-lite"/>
    </source>
</evidence>
<feature type="compositionally biased region" description="Low complexity" evidence="7">
    <location>
        <begin position="761"/>
        <end position="781"/>
    </location>
</feature>
<dbReference type="GO" id="GO:0030117">
    <property type="term" value="C:membrane coat"/>
    <property type="evidence" value="ECO:0007669"/>
    <property type="project" value="InterPro"/>
</dbReference>
<keyword evidence="5 6" id="KW-0472">Membrane</keyword>
<accession>A0A0D6EPL5</accession>
<dbReference type="GO" id="GO:0016192">
    <property type="term" value="P:vesicle-mediated transport"/>
    <property type="evidence" value="ECO:0007669"/>
    <property type="project" value="InterPro"/>
</dbReference>
<gene>
    <name evidence="9" type="primary">SPOSA6832_03471</name>
</gene>
<evidence type="ECO:0000256" key="1">
    <source>
        <dbReference type="ARBA" id="ARBA00004308"/>
    </source>
</evidence>
<dbReference type="AlphaFoldDB" id="A0A0D6EPL5"/>
<dbReference type="Gene3D" id="1.25.10.10">
    <property type="entry name" value="Leucine-rich Repeat Variant"/>
    <property type="match status" value="1"/>
</dbReference>
<dbReference type="EMBL" id="CENE01000017">
    <property type="protein sequence ID" value="CEQ41713.1"/>
    <property type="molecule type" value="Genomic_DNA"/>
</dbReference>
<evidence type="ECO:0000256" key="5">
    <source>
        <dbReference type="ARBA" id="ARBA00023136"/>
    </source>
</evidence>
<evidence type="ECO:0000256" key="3">
    <source>
        <dbReference type="ARBA" id="ARBA00022448"/>
    </source>
</evidence>
<dbReference type="SUPFAM" id="SSF48371">
    <property type="entry name" value="ARM repeat"/>
    <property type="match status" value="1"/>
</dbReference>
<feature type="region of interest" description="Disordered" evidence="7">
    <location>
        <begin position="761"/>
        <end position="796"/>
    </location>
</feature>
<proteinExistence type="inferred from homology"/>